<proteinExistence type="predicted"/>
<dbReference type="Pfam" id="PF20250">
    <property type="entry name" value="FapA_N"/>
    <property type="match status" value="1"/>
</dbReference>
<dbReference type="EMBL" id="LAZL01000011">
    <property type="protein sequence ID" value="KMT65451.1"/>
    <property type="molecule type" value="Genomic_DNA"/>
</dbReference>
<keyword evidence="1" id="KW-0175">Coiled coil</keyword>
<evidence type="ECO:0000256" key="1">
    <source>
        <dbReference type="SAM" id="Coils"/>
    </source>
</evidence>
<evidence type="ECO:0000313" key="4">
    <source>
        <dbReference type="Proteomes" id="UP000037600"/>
    </source>
</evidence>
<dbReference type="AlphaFoldDB" id="A0A0J8JLL1"/>
<dbReference type="InterPro" id="IPR036145">
    <property type="entry name" value="MinC_C_sf"/>
</dbReference>
<name>A0A0J8JLL1_9ALTE</name>
<accession>A0A0J8JLL1</accession>
<evidence type="ECO:0000259" key="2">
    <source>
        <dbReference type="Pfam" id="PF20250"/>
    </source>
</evidence>
<feature type="domain" description="Flagellar Assembly Protein A N-terminal region" evidence="2">
    <location>
        <begin position="84"/>
        <end position="262"/>
    </location>
</feature>
<dbReference type="OrthoDB" id="5807941at2"/>
<dbReference type="InterPro" id="IPR046866">
    <property type="entry name" value="FapA_N"/>
</dbReference>
<gene>
    <name evidence="3" type="ORF">XM47_08845</name>
</gene>
<comment type="caution">
    <text evidence="3">The sequence shown here is derived from an EMBL/GenBank/DDBJ whole genome shotgun (WGS) entry which is preliminary data.</text>
</comment>
<organism evidence="3 4">
    <name type="scientific">Catenovulum maritimum</name>
    <dbReference type="NCBI Taxonomy" id="1513271"/>
    <lineage>
        <taxon>Bacteria</taxon>
        <taxon>Pseudomonadati</taxon>
        <taxon>Pseudomonadota</taxon>
        <taxon>Gammaproteobacteria</taxon>
        <taxon>Alteromonadales</taxon>
        <taxon>Alteromonadaceae</taxon>
        <taxon>Catenovulum</taxon>
    </lineage>
</organism>
<dbReference type="RefSeq" id="WP_048691725.1">
    <property type="nucleotide sequence ID" value="NZ_KQ130488.1"/>
</dbReference>
<evidence type="ECO:0000313" key="3">
    <source>
        <dbReference type="EMBL" id="KMT65451.1"/>
    </source>
</evidence>
<dbReference type="GO" id="GO:0000902">
    <property type="term" value="P:cell morphogenesis"/>
    <property type="evidence" value="ECO:0007669"/>
    <property type="project" value="InterPro"/>
</dbReference>
<dbReference type="InterPro" id="IPR005646">
    <property type="entry name" value="FapA"/>
</dbReference>
<protein>
    <recommendedName>
        <fullName evidence="2">Flagellar Assembly Protein A N-terminal region domain-containing protein</fullName>
    </recommendedName>
</protein>
<keyword evidence="4" id="KW-1185">Reference proteome</keyword>
<feature type="coiled-coil region" evidence="1">
    <location>
        <begin position="484"/>
        <end position="511"/>
    </location>
</feature>
<dbReference type="PANTHER" id="PTHR38032:SF1">
    <property type="entry name" value="RNA-BINDING PROTEIN KHPB N-TERMINAL DOMAIN-CONTAINING PROTEIN"/>
    <property type="match status" value="1"/>
</dbReference>
<reference evidence="3 4" key="1">
    <citation type="submission" date="2015-04" db="EMBL/GenBank/DDBJ databases">
        <title>Draft Genome Sequence of the Novel Agar-Digesting Marine Bacterium Q1.</title>
        <authorList>
            <person name="Li Y."/>
            <person name="Li D."/>
            <person name="Chen G."/>
            <person name="Du Z."/>
        </authorList>
    </citation>
    <scope>NUCLEOTIDE SEQUENCE [LARGE SCALE GENOMIC DNA]</scope>
    <source>
        <strain evidence="3 4">Q1</strain>
    </source>
</reference>
<dbReference type="Pfam" id="PF03961">
    <property type="entry name" value="FapA"/>
    <property type="match status" value="1"/>
</dbReference>
<dbReference type="InterPro" id="IPR046865">
    <property type="entry name" value="FapA_b_solenoid"/>
</dbReference>
<dbReference type="SUPFAM" id="SSF63848">
    <property type="entry name" value="Cell-division inhibitor MinC, C-terminal domain"/>
    <property type="match status" value="1"/>
</dbReference>
<dbReference type="STRING" id="1513271.XM47_08845"/>
<sequence>MAQFFFEFDETSNKLNVSINCEDEVAPTDALLFEAWHESDFNQFLYMEAEAKKAVALACQNLVQKKQDAEVKFAIAERRPAKVKIIVATDMMSANAEVTAPYGGALPKPNQIAKCCAQAGVTMGLDQAAISSLIKDLEKVAPGEVVNQTIAHGKEPENGVDSYFEMLSKSARERVLEPQALENGKVDMRDLGELISVKPGDVLVKRHPPTLGKPGYNVKGDAVKPKPGAKVDFDIGQGTVISPDDENLLIADIPGLPYEMKNGARVDNVLELKGVDVKSGHIDFEGGVIVNGDVAEGMKLKASGNVTVVGFVENANLEIQGDLTVMKGIIGRKVDDDADLATADFHCNIKVSGDISAKYIQSVNIECGNQVQFYGQILHSRIKANSILGGSEKALGGKIVGGLYQVEQGVKCASLGAIASTNTRIELFLALKDQLARKALLAKHKQAKIEVLEEIKLAWQHLREDTENENQNKADLIEQTIKSYKQQDKELRKFSHAYEQLAKRIETQQNAVYIETSKNLFSKTQIVMGDVSFTSVEDWGPTKIIHKKRKFVRV</sequence>
<dbReference type="Proteomes" id="UP000037600">
    <property type="component" value="Unassembled WGS sequence"/>
</dbReference>
<dbReference type="PANTHER" id="PTHR38032">
    <property type="entry name" value="POLYMERASE-RELATED"/>
    <property type="match status" value="1"/>
</dbReference>